<evidence type="ECO:0000313" key="9">
    <source>
        <dbReference type="Proteomes" id="UP000594263"/>
    </source>
</evidence>
<evidence type="ECO:0000313" key="8">
    <source>
        <dbReference type="EnsemblPlants" id="Kaladp0008s0018.1.v1.1"/>
    </source>
</evidence>
<dbReference type="CDD" id="cd15492">
    <property type="entry name" value="PHD_BRPF_JADE_like"/>
    <property type="match status" value="1"/>
</dbReference>
<dbReference type="InterPro" id="IPR019787">
    <property type="entry name" value="Znf_PHD-finger"/>
</dbReference>
<feature type="region of interest" description="Disordered" evidence="5">
    <location>
        <begin position="104"/>
        <end position="153"/>
    </location>
</feature>
<evidence type="ECO:0000259" key="7">
    <source>
        <dbReference type="PROSITE" id="PS51805"/>
    </source>
</evidence>
<feature type="domain" description="PHD-type" evidence="7">
    <location>
        <begin position="229"/>
        <end position="342"/>
    </location>
</feature>
<dbReference type="Gramene" id="Kaladp0008s0018.1.v1.1">
    <property type="protein sequence ID" value="Kaladp0008s0018.1.v1.1"/>
    <property type="gene ID" value="Kaladp0008s0018.v1.1"/>
</dbReference>
<evidence type="ECO:0000256" key="1">
    <source>
        <dbReference type="ARBA" id="ARBA00022723"/>
    </source>
</evidence>
<keyword evidence="9" id="KW-1185">Reference proteome</keyword>
<dbReference type="InterPro" id="IPR001965">
    <property type="entry name" value="Znf_PHD"/>
</dbReference>
<evidence type="ECO:0000256" key="4">
    <source>
        <dbReference type="PROSITE-ProRule" id="PRU00146"/>
    </source>
</evidence>
<accession>A0A7N0RBQ5</accession>
<dbReference type="AlphaFoldDB" id="A0A7N0RBQ5"/>
<dbReference type="Proteomes" id="UP000594263">
    <property type="component" value="Unplaced"/>
</dbReference>
<dbReference type="EnsemblPlants" id="Kaladp0008s0018.1.v1.1">
    <property type="protein sequence ID" value="Kaladp0008s0018.1.v1.1"/>
    <property type="gene ID" value="Kaladp0008s0018.v1.1"/>
</dbReference>
<organism evidence="8 9">
    <name type="scientific">Kalanchoe fedtschenkoi</name>
    <name type="common">Lavender scallops</name>
    <name type="synonym">South American air plant</name>
    <dbReference type="NCBI Taxonomy" id="63787"/>
    <lineage>
        <taxon>Eukaryota</taxon>
        <taxon>Viridiplantae</taxon>
        <taxon>Streptophyta</taxon>
        <taxon>Embryophyta</taxon>
        <taxon>Tracheophyta</taxon>
        <taxon>Spermatophyta</taxon>
        <taxon>Magnoliopsida</taxon>
        <taxon>eudicotyledons</taxon>
        <taxon>Gunneridae</taxon>
        <taxon>Pentapetalae</taxon>
        <taxon>Saxifragales</taxon>
        <taxon>Crassulaceae</taxon>
        <taxon>Kalanchoe</taxon>
    </lineage>
</organism>
<dbReference type="InterPro" id="IPR011011">
    <property type="entry name" value="Znf_FYVE_PHD"/>
</dbReference>
<dbReference type="Pfam" id="PF00628">
    <property type="entry name" value="PHD"/>
    <property type="match status" value="1"/>
</dbReference>
<evidence type="ECO:0000259" key="6">
    <source>
        <dbReference type="PROSITE" id="PS50016"/>
    </source>
</evidence>
<dbReference type="Pfam" id="PF13832">
    <property type="entry name" value="zf-HC5HC2H_2"/>
    <property type="match status" value="1"/>
</dbReference>
<dbReference type="SUPFAM" id="SSF57903">
    <property type="entry name" value="FYVE/PHD zinc finger"/>
    <property type="match status" value="1"/>
</dbReference>
<feature type="compositionally biased region" description="Polar residues" evidence="5">
    <location>
        <begin position="136"/>
        <end position="153"/>
    </location>
</feature>
<dbReference type="InterPro" id="IPR019786">
    <property type="entry name" value="Zinc_finger_PHD-type_CS"/>
</dbReference>
<dbReference type="Gene3D" id="3.30.40.10">
    <property type="entry name" value="Zinc/RING finger domain, C3HC4 (zinc finger)"/>
    <property type="match status" value="2"/>
</dbReference>
<dbReference type="GO" id="GO:0005634">
    <property type="term" value="C:nucleus"/>
    <property type="evidence" value="ECO:0007669"/>
    <property type="project" value="UniProtKB-ARBA"/>
</dbReference>
<keyword evidence="1" id="KW-0479">Metal-binding</keyword>
<dbReference type="InterPro" id="IPR050701">
    <property type="entry name" value="Histone_Mod_Regulator"/>
</dbReference>
<reference evidence="8" key="1">
    <citation type="submission" date="2021-01" db="UniProtKB">
        <authorList>
            <consortium name="EnsemblPlants"/>
        </authorList>
    </citation>
    <scope>IDENTIFICATION</scope>
</reference>
<feature type="domain" description="PHD-type" evidence="6">
    <location>
        <begin position="168"/>
        <end position="221"/>
    </location>
</feature>
<dbReference type="PANTHER" id="PTHR13793:SF148">
    <property type="entry name" value="RING_FYVE_PHD ZINC FINGER SUPERFAMILY PROTEIN"/>
    <property type="match status" value="1"/>
</dbReference>
<keyword evidence="3" id="KW-0862">Zinc</keyword>
<evidence type="ECO:0000256" key="5">
    <source>
        <dbReference type="SAM" id="MobiDB-lite"/>
    </source>
</evidence>
<evidence type="ECO:0000256" key="2">
    <source>
        <dbReference type="ARBA" id="ARBA00022771"/>
    </source>
</evidence>
<name>A0A7N0RBQ5_KALFE</name>
<dbReference type="InterPro" id="IPR034732">
    <property type="entry name" value="EPHD"/>
</dbReference>
<keyword evidence="2 4" id="KW-0863">Zinc-finger</keyword>
<evidence type="ECO:0008006" key="10">
    <source>
        <dbReference type="Google" id="ProtNLM"/>
    </source>
</evidence>
<proteinExistence type="predicted"/>
<dbReference type="GO" id="GO:0008270">
    <property type="term" value="F:zinc ion binding"/>
    <property type="evidence" value="ECO:0007669"/>
    <property type="project" value="UniProtKB-KW"/>
</dbReference>
<sequence length="364" mass="40109">MALSYDVDFALPAKKRNRNLDDEFLLPTKKRAYALKSATTPLHDAWIQAGASQHKNKPDPAPPTFSLPTKKRVWADFQPHYVSSHLYNPSLILPDHDRLGESHNVEVSHTGSQHEDKTSREKQPVLNGSARDLPQPASSANSNGSVRSGSEHLNQVDNCGGECESEDGIICEICQSTDGDPSDPIVFCDGCELMVHATCYGNPLIKGIPDGDWFCHKCDFFEAERPLKSVSCCLCPSSGGALKPTNDGGWAHIVCAVYVPEVFFVDSEGRDGIDVSKICGKRWKKRCYVCKKIKGCVVDCSEAKCALSFHVTCGLSQDLCIEYREGTTRKGGIVAGFCKDHTQLWNKQRQTGKFKIVAREEQDA</sequence>
<protein>
    <recommendedName>
        <fullName evidence="10">Protein Jade-1</fullName>
    </recommendedName>
</protein>
<dbReference type="GO" id="GO:0006357">
    <property type="term" value="P:regulation of transcription by RNA polymerase II"/>
    <property type="evidence" value="ECO:0007669"/>
    <property type="project" value="TreeGrafter"/>
</dbReference>
<feature type="compositionally biased region" description="Basic and acidic residues" evidence="5">
    <location>
        <begin position="104"/>
        <end position="123"/>
    </location>
</feature>
<evidence type="ECO:0000256" key="3">
    <source>
        <dbReference type="ARBA" id="ARBA00022833"/>
    </source>
</evidence>
<dbReference type="PANTHER" id="PTHR13793">
    <property type="entry name" value="PHD FINGER PROTEINS"/>
    <property type="match status" value="1"/>
</dbReference>
<dbReference type="PROSITE" id="PS01359">
    <property type="entry name" value="ZF_PHD_1"/>
    <property type="match status" value="1"/>
</dbReference>
<dbReference type="SMART" id="SM00249">
    <property type="entry name" value="PHD"/>
    <property type="match status" value="2"/>
</dbReference>
<dbReference type="PROSITE" id="PS50016">
    <property type="entry name" value="ZF_PHD_2"/>
    <property type="match status" value="1"/>
</dbReference>
<dbReference type="InterPro" id="IPR013083">
    <property type="entry name" value="Znf_RING/FYVE/PHD"/>
</dbReference>
<dbReference type="PROSITE" id="PS51805">
    <property type="entry name" value="EPHD"/>
    <property type="match status" value="1"/>
</dbReference>